<evidence type="ECO:0000313" key="2">
    <source>
        <dbReference type="Proteomes" id="UP000276133"/>
    </source>
</evidence>
<dbReference type="AlphaFoldDB" id="A0A3M7PT67"/>
<accession>A0A3M7PT67</accession>
<gene>
    <name evidence="1" type="ORF">BpHYR1_045615</name>
</gene>
<evidence type="ECO:0000313" key="1">
    <source>
        <dbReference type="EMBL" id="RNA02342.1"/>
    </source>
</evidence>
<dbReference type="Proteomes" id="UP000276133">
    <property type="component" value="Unassembled WGS sequence"/>
</dbReference>
<reference evidence="1 2" key="1">
    <citation type="journal article" date="2018" name="Sci. Rep.">
        <title>Genomic signatures of local adaptation to the degree of environmental predictability in rotifers.</title>
        <authorList>
            <person name="Franch-Gras L."/>
            <person name="Hahn C."/>
            <person name="Garcia-Roger E.M."/>
            <person name="Carmona M.J."/>
            <person name="Serra M."/>
            <person name="Gomez A."/>
        </authorList>
    </citation>
    <scope>NUCLEOTIDE SEQUENCE [LARGE SCALE GENOMIC DNA]</scope>
    <source>
        <strain evidence="1">HYR1</strain>
    </source>
</reference>
<organism evidence="1 2">
    <name type="scientific">Brachionus plicatilis</name>
    <name type="common">Marine rotifer</name>
    <name type="synonym">Brachionus muelleri</name>
    <dbReference type="NCBI Taxonomy" id="10195"/>
    <lineage>
        <taxon>Eukaryota</taxon>
        <taxon>Metazoa</taxon>
        <taxon>Spiralia</taxon>
        <taxon>Gnathifera</taxon>
        <taxon>Rotifera</taxon>
        <taxon>Eurotatoria</taxon>
        <taxon>Monogononta</taxon>
        <taxon>Pseudotrocha</taxon>
        <taxon>Ploima</taxon>
        <taxon>Brachionidae</taxon>
        <taxon>Brachionus</taxon>
    </lineage>
</organism>
<keyword evidence="2" id="KW-1185">Reference proteome</keyword>
<dbReference type="EMBL" id="REGN01008917">
    <property type="protein sequence ID" value="RNA02342.1"/>
    <property type="molecule type" value="Genomic_DNA"/>
</dbReference>
<sequence>MRRRTLHDEKSIEIEENRKNCEAEIYLFYNDSNDEVELWEIGTHLGSCCLYGQLARPINFLSISGQKT</sequence>
<proteinExistence type="predicted"/>
<protein>
    <submittedName>
        <fullName evidence="1">Uncharacterized protein</fullName>
    </submittedName>
</protein>
<name>A0A3M7PT67_BRAPC</name>
<comment type="caution">
    <text evidence="1">The sequence shown here is derived from an EMBL/GenBank/DDBJ whole genome shotgun (WGS) entry which is preliminary data.</text>
</comment>